<dbReference type="Proteomes" id="UP000016201">
    <property type="component" value="Unassembled WGS sequence"/>
</dbReference>
<dbReference type="Gene3D" id="3.40.91.80">
    <property type="match status" value="1"/>
</dbReference>
<keyword evidence="2" id="KW-1185">Reference proteome</keyword>
<dbReference type="EMBL" id="AQFM01000020">
    <property type="protein sequence ID" value="EOR10968.1"/>
    <property type="molecule type" value="Genomic_DNA"/>
</dbReference>
<dbReference type="AlphaFoldDB" id="R9B931"/>
<dbReference type="OrthoDB" id="6710308at2"/>
<organism evidence="1 2">
    <name type="scientific">Acinetobacter tandoii DSM 14970 = CIP 107469</name>
    <dbReference type="NCBI Taxonomy" id="1120927"/>
    <lineage>
        <taxon>Bacteria</taxon>
        <taxon>Pseudomonadati</taxon>
        <taxon>Pseudomonadota</taxon>
        <taxon>Gammaproteobacteria</taxon>
        <taxon>Moraxellales</taxon>
        <taxon>Moraxellaceae</taxon>
        <taxon>Acinetobacter</taxon>
    </lineage>
</organism>
<name>R9B931_9GAMM</name>
<evidence type="ECO:0000313" key="1">
    <source>
        <dbReference type="EMBL" id="EOR10968.1"/>
    </source>
</evidence>
<sequence length="207" mass="23543">MQNNSHLLNKYNIVKQGAVFKAFQLVLENSLDIQNLKPHEQLRVLWKAYKDSCPNNNNINGKIFEAIIATVMLENGIGPIFSQANVVFVPNVNFDLIVYSKEFGPISISAKTSLRERYKQADLEAVSLKYVHRKARCYLVTMDKPEAIRLEKKLKEGDLLGIDDIVLGDEASFDEMIEFLGSISLEKPKAVEIIKSFYVYDVVQNDK</sequence>
<accession>R9B931</accession>
<reference evidence="1 2" key="1">
    <citation type="submission" date="2013-03" db="EMBL/GenBank/DDBJ databases">
        <title>The Genome Sequence of Acinetobacter tandoii CIP 107469.</title>
        <authorList>
            <consortium name="The Broad Institute Genome Sequencing Platform"/>
            <consortium name="The Broad Institute Genome Sequencing Center for Infectious Disease"/>
            <person name="Cerqueira G."/>
            <person name="Feldgarden M."/>
            <person name="Courvalin P."/>
            <person name="Perichon B."/>
            <person name="Grillot-Courvalin C."/>
            <person name="Clermont D."/>
            <person name="Rocha E."/>
            <person name="Yoon E.-J."/>
            <person name="Nemec A."/>
            <person name="Walker B."/>
            <person name="Young S.K."/>
            <person name="Zeng Q."/>
            <person name="Gargeya S."/>
            <person name="Fitzgerald M."/>
            <person name="Haas B."/>
            <person name="Abouelleil A."/>
            <person name="Alvarado L."/>
            <person name="Arachchi H.M."/>
            <person name="Berlin A.M."/>
            <person name="Chapman S.B."/>
            <person name="Dewar J."/>
            <person name="Goldberg J."/>
            <person name="Griggs A."/>
            <person name="Gujja S."/>
            <person name="Hansen M."/>
            <person name="Howarth C."/>
            <person name="Imamovic A."/>
            <person name="Larimer J."/>
            <person name="McCowan C."/>
            <person name="Murphy C."/>
            <person name="Neiman D."/>
            <person name="Pearson M."/>
            <person name="Priest M."/>
            <person name="Roberts A."/>
            <person name="Saif S."/>
            <person name="Shea T."/>
            <person name="Sisk P."/>
            <person name="Sykes S."/>
            <person name="Wortman J."/>
            <person name="Nusbaum C."/>
            <person name="Birren B."/>
        </authorList>
    </citation>
    <scope>NUCLEOTIDE SEQUENCE [LARGE SCALE GENOMIC DNA]</scope>
    <source>
        <strain evidence="1 2">CIP 107469</strain>
    </source>
</reference>
<dbReference type="PATRIC" id="fig|1120927.3.peg.425"/>
<proteinExistence type="predicted"/>
<evidence type="ECO:0000313" key="2">
    <source>
        <dbReference type="Proteomes" id="UP000016201"/>
    </source>
</evidence>
<comment type="caution">
    <text evidence="1">The sequence shown here is derived from an EMBL/GenBank/DDBJ whole genome shotgun (WGS) entry which is preliminary data.</text>
</comment>
<gene>
    <name evidence="1" type="ORF">I593_00450</name>
</gene>
<protein>
    <submittedName>
        <fullName evidence="1">Uncharacterized protein</fullName>
    </submittedName>
</protein>
<dbReference type="InterPro" id="IPR038365">
    <property type="entry name" value="EcoRII_C_sf"/>
</dbReference>
<dbReference type="RefSeq" id="WP_016165627.1">
    <property type="nucleotide sequence ID" value="NZ_JHZG01000021.1"/>
</dbReference>